<feature type="region of interest" description="Disordered" evidence="2">
    <location>
        <begin position="1449"/>
        <end position="1526"/>
    </location>
</feature>
<dbReference type="PANTHER" id="PTHR46970:SF1">
    <property type="entry name" value="BASIC HELIX-LOOP-HELIX DOMAIN-CONTAINING PROTEIN USF3"/>
    <property type="match status" value="1"/>
</dbReference>
<dbReference type="Proteomes" id="UP000002279">
    <property type="component" value="Chromosome 11"/>
</dbReference>
<dbReference type="InParanoid" id="A0A6I8N301"/>
<proteinExistence type="predicted"/>
<feature type="coiled-coil region" evidence="1">
    <location>
        <begin position="88"/>
        <end position="115"/>
    </location>
</feature>
<dbReference type="Bgee" id="ENSOANG00000040252">
    <property type="expression patterns" value="Expressed in heart and 7 other cell types or tissues"/>
</dbReference>
<keyword evidence="5" id="KW-1185">Reference proteome</keyword>
<feature type="compositionally biased region" description="Pro residues" evidence="2">
    <location>
        <begin position="598"/>
        <end position="610"/>
    </location>
</feature>
<feature type="compositionally biased region" description="Low complexity" evidence="2">
    <location>
        <begin position="317"/>
        <end position="333"/>
    </location>
</feature>
<feature type="compositionally biased region" description="Gly residues" evidence="2">
    <location>
        <begin position="306"/>
        <end position="316"/>
    </location>
</feature>
<feature type="compositionally biased region" description="Pro residues" evidence="2">
    <location>
        <begin position="424"/>
        <end position="448"/>
    </location>
</feature>
<feature type="compositionally biased region" description="Pro residues" evidence="2">
    <location>
        <begin position="1160"/>
        <end position="1177"/>
    </location>
</feature>
<feature type="compositionally biased region" description="Low complexity" evidence="2">
    <location>
        <begin position="1"/>
        <end position="14"/>
    </location>
</feature>
<feature type="compositionally biased region" description="Pro residues" evidence="2">
    <location>
        <begin position="1854"/>
        <end position="1874"/>
    </location>
</feature>
<dbReference type="GO" id="GO:0010719">
    <property type="term" value="P:negative regulation of epithelial to mesenchymal transition"/>
    <property type="evidence" value="ECO:0000318"/>
    <property type="project" value="GO_Central"/>
</dbReference>
<feature type="region of interest" description="Disordered" evidence="2">
    <location>
        <begin position="2129"/>
        <end position="2151"/>
    </location>
</feature>
<dbReference type="OrthoDB" id="690068at2759"/>
<feature type="region of interest" description="Disordered" evidence="2">
    <location>
        <begin position="670"/>
        <end position="1021"/>
    </location>
</feature>
<feature type="compositionally biased region" description="Pro residues" evidence="2">
    <location>
        <begin position="384"/>
        <end position="394"/>
    </location>
</feature>
<feature type="compositionally biased region" description="Low complexity" evidence="2">
    <location>
        <begin position="791"/>
        <end position="808"/>
    </location>
</feature>
<dbReference type="PANTHER" id="PTHR46970">
    <property type="entry name" value="BASIC HELIX-LOOP-HELIX DOMAIN-CONTAINING PROTEIN USF3"/>
    <property type="match status" value="1"/>
</dbReference>
<feature type="compositionally biased region" description="Polar residues" evidence="2">
    <location>
        <begin position="348"/>
        <end position="381"/>
    </location>
</feature>
<feature type="compositionally biased region" description="Gly residues" evidence="2">
    <location>
        <begin position="959"/>
        <end position="972"/>
    </location>
</feature>
<dbReference type="FunFam" id="4.10.280.10:FF:000051">
    <property type="entry name" value="Basic helix-loop-helix domain-containing protein KIAA2018"/>
    <property type="match status" value="1"/>
</dbReference>
<dbReference type="PROSITE" id="PS50888">
    <property type="entry name" value="BHLH"/>
    <property type="match status" value="1"/>
</dbReference>
<feature type="compositionally biased region" description="Low complexity" evidence="2">
    <location>
        <begin position="1255"/>
        <end position="1264"/>
    </location>
</feature>
<organism evidence="4 5">
    <name type="scientific">Ornithorhynchus anatinus</name>
    <name type="common">Duckbill platypus</name>
    <dbReference type="NCBI Taxonomy" id="9258"/>
    <lineage>
        <taxon>Eukaryota</taxon>
        <taxon>Metazoa</taxon>
        <taxon>Chordata</taxon>
        <taxon>Craniata</taxon>
        <taxon>Vertebrata</taxon>
        <taxon>Euteleostomi</taxon>
        <taxon>Mammalia</taxon>
        <taxon>Monotremata</taxon>
        <taxon>Ornithorhynchidae</taxon>
        <taxon>Ornithorhynchus</taxon>
    </lineage>
</organism>
<feature type="compositionally biased region" description="Pro residues" evidence="2">
    <location>
        <begin position="854"/>
        <end position="863"/>
    </location>
</feature>
<dbReference type="CDD" id="cd18910">
    <property type="entry name" value="bHLHzip_USF3"/>
    <property type="match status" value="1"/>
</dbReference>
<gene>
    <name evidence="4" type="primary">USF3</name>
</gene>
<name>A0A6I8N301_ORNAN</name>
<dbReference type="SMART" id="SM00353">
    <property type="entry name" value="HLH"/>
    <property type="match status" value="1"/>
</dbReference>
<dbReference type="InterPro" id="IPR048064">
    <property type="entry name" value="USF3_bHLH"/>
</dbReference>
<feature type="compositionally biased region" description="Low complexity" evidence="2">
    <location>
        <begin position="864"/>
        <end position="878"/>
    </location>
</feature>
<evidence type="ECO:0000256" key="1">
    <source>
        <dbReference type="SAM" id="Coils"/>
    </source>
</evidence>
<dbReference type="KEGG" id="oaa:100091437"/>
<dbReference type="GeneTree" id="ENSGT00390000015759"/>
<feature type="compositionally biased region" description="Pro residues" evidence="2">
    <location>
        <begin position="812"/>
        <end position="828"/>
    </location>
</feature>
<dbReference type="GO" id="GO:0001228">
    <property type="term" value="F:DNA-binding transcription activator activity, RNA polymerase II-specific"/>
    <property type="evidence" value="ECO:0000318"/>
    <property type="project" value="GO_Central"/>
</dbReference>
<feature type="domain" description="BHLH" evidence="3">
    <location>
        <begin position="24"/>
        <end position="75"/>
    </location>
</feature>
<feature type="compositionally biased region" description="Low complexity" evidence="2">
    <location>
        <begin position="1914"/>
        <end position="1925"/>
    </location>
</feature>
<reference evidence="4" key="2">
    <citation type="submission" date="2025-08" db="UniProtKB">
        <authorList>
            <consortium name="Ensembl"/>
        </authorList>
    </citation>
    <scope>IDENTIFICATION</scope>
    <source>
        <strain evidence="4">Glennie</strain>
    </source>
</reference>
<dbReference type="GeneID" id="100091437"/>
<dbReference type="Gene3D" id="4.10.280.10">
    <property type="entry name" value="Helix-loop-helix DNA-binding domain"/>
    <property type="match status" value="1"/>
</dbReference>
<dbReference type="GO" id="GO:0046983">
    <property type="term" value="F:protein dimerization activity"/>
    <property type="evidence" value="ECO:0007669"/>
    <property type="project" value="InterPro"/>
</dbReference>
<dbReference type="InterPro" id="IPR036638">
    <property type="entry name" value="HLH_DNA-bd_sf"/>
</dbReference>
<feature type="region of interest" description="Disordered" evidence="2">
    <location>
        <begin position="1365"/>
        <end position="1385"/>
    </location>
</feature>
<feature type="compositionally biased region" description="Low complexity" evidence="2">
    <location>
        <begin position="1105"/>
        <end position="1147"/>
    </location>
</feature>
<feature type="region of interest" description="Disordered" evidence="2">
    <location>
        <begin position="1397"/>
        <end position="1416"/>
    </location>
</feature>
<dbReference type="GO" id="GO:0000977">
    <property type="term" value="F:RNA polymerase II transcription regulatory region sequence-specific DNA binding"/>
    <property type="evidence" value="ECO:0000318"/>
    <property type="project" value="GO_Central"/>
</dbReference>
<evidence type="ECO:0000313" key="4">
    <source>
        <dbReference type="Ensembl" id="ENSOANP00000035323.1"/>
    </source>
</evidence>
<evidence type="ECO:0000259" key="3">
    <source>
        <dbReference type="PROSITE" id="PS50888"/>
    </source>
</evidence>
<feature type="compositionally biased region" description="Polar residues" evidence="2">
    <location>
        <begin position="926"/>
        <end position="944"/>
    </location>
</feature>
<dbReference type="InterPro" id="IPR053252">
    <property type="entry name" value="EMT_regulator"/>
</dbReference>
<feature type="compositionally biased region" description="Low complexity" evidence="2">
    <location>
        <begin position="191"/>
        <end position="204"/>
    </location>
</feature>
<reference evidence="4" key="3">
    <citation type="submission" date="2025-09" db="UniProtKB">
        <authorList>
            <consortium name="Ensembl"/>
        </authorList>
    </citation>
    <scope>IDENTIFICATION</scope>
    <source>
        <strain evidence="4">Glennie</strain>
    </source>
</reference>
<keyword evidence="1" id="KW-0175">Coiled coil</keyword>
<feature type="region of interest" description="Disordered" evidence="2">
    <location>
        <begin position="1"/>
        <end position="33"/>
    </location>
</feature>
<feature type="region of interest" description="Disordered" evidence="2">
    <location>
        <begin position="191"/>
        <end position="448"/>
    </location>
</feature>
<dbReference type="CTD" id="205717"/>
<feature type="region of interest" description="Disordered" evidence="2">
    <location>
        <begin position="588"/>
        <end position="612"/>
    </location>
</feature>
<dbReference type="FunCoup" id="A0A6I8N301">
    <property type="interactions" value="552"/>
</dbReference>
<feature type="compositionally biased region" description="Low complexity" evidence="2">
    <location>
        <begin position="1064"/>
        <end position="1080"/>
    </location>
</feature>
<feature type="region of interest" description="Disordered" evidence="2">
    <location>
        <begin position="1640"/>
        <end position="1671"/>
    </location>
</feature>
<feature type="region of interest" description="Disordered" evidence="2">
    <location>
        <begin position="1794"/>
        <end position="1933"/>
    </location>
</feature>
<accession>A0A6I8N301</accession>
<reference evidence="4 5" key="1">
    <citation type="journal article" date="2008" name="Nature">
        <title>Genome analysis of the platypus reveals unique signatures of evolution.</title>
        <authorList>
            <person name="Warren W.C."/>
            <person name="Hillier L.W."/>
            <person name="Marshall Graves J.A."/>
            <person name="Birney E."/>
            <person name="Ponting C.P."/>
            <person name="Grutzner F."/>
            <person name="Belov K."/>
            <person name="Miller W."/>
            <person name="Clarke L."/>
            <person name="Chinwalla A.T."/>
            <person name="Yang S.P."/>
            <person name="Heger A."/>
            <person name="Locke D.P."/>
            <person name="Miethke P."/>
            <person name="Waters P.D."/>
            <person name="Veyrunes F."/>
            <person name="Fulton L."/>
            <person name="Fulton B."/>
            <person name="Graves T."/>
            <person name="Wallis J."/>
            <person name="Puente X.S."/>
            <person name="Lopez-Otin C."/>
            <person name="Ordonez G.R."/>
            <person name="Eichler E.E."/>
            <person name="Chen L."/>
            <person name="Cheng Z."/>
            <person name="Deakin J.E."/>
            <person name="Alsop A."/>
            <person name="Thompson K."/>
            <person name="Kirby P."/>
            <person name="Papenfuss A.T."/>
            <person name="Wakefield M.J."/>
            <person name="Olender T."/>
            <person name="Lancet D."/>
            <person name="Huttley G.A."/>
            <person name="Smit A.F."/>
            <person name="Pask A."/>
            <person name="Temple-Smith P."/>
            <person name="Batzer M.A."/>
            <person name="Walker J.A."/>
            <person name="Konkel M.K."/>
            <person name="Harris R.S."/>
            <person name="Whittington C.M."/>
            <person name="Wong E.S."/>
            <person name="Gemmell N.J."/>
            <person name="Buschiazzo E."/>
            <person name="Vargas Jentzsch I.M."/>
            <person name="Merkel A."/>
            <person name="Schmitz J."/>
            <person name="Zemann A."/>
            <person name="Churakov G."/>
            <person name="Kriegs J.O."/>
            <person name="Brosius J."/>
            <person name="Murchison E.P."/>
            <person name="Sachidanandam R."/>
            <person name="Smith C."/>
            <person name="Hannon G.J."/>
            <person name="Tsend-Ayush E."/>
            <person name="McMillan D."/>
            <person name="Attenborough R."/>
            <person name="Rens W."/>
            <person name="Ferguson-Smith M."/>
            <person name="Lefevre C.M."/>
            <person name="Sharp J.A."/>
            <person name="Nicholas K.R."/>
            <person name="Ray D.A."/>
            <person name="Kube M."/>
            <person name="Reinhardt R."/>
            <person name="Pringle T.H."/>
            <person name="Taylor J."/>
            <person name="Jones R.C."/>
            <person name="Nixon B."/>
            <person name="Dacheux J.L."/>
            <person name="Niwa H."/>
            <person name="Sekita Y."/>
            <person name="Huang X."/>
            <person name="Stark A."/>
            <person name="Kheradpour P."/>
            <person name="Kellis M."/>
            <person name="Flicek P."/>
            <person name="Chen Y."/>
            <person name="Webber C."/>
            <person name="Hardison R."/>
            <person name="Nelson J."/>
            <person name="Hallsworth-Pepin K."/>
            <person name="Delehaunty K."/>
            <person name="Markovic C."/>
            <person name="Minx P."/>
            <person name="Feng Y."/>
            <person name="Kremitzki C."/>
            <person name="Mitreva M."/>
            <person name="Glasscock J."/>
            <person name="Wylie T."/>
            <person name="Wohldmann P."/>
            <person name="Thiru P."/>
            <person name="Nhan M.N."/>
            <person name="Pohl C.S."/>
            <person name="Smith S.M."/>
            <person name="Hou S."/>
            <person name="Nefedov M."/>
            <person name="de Jong P.J."/>
            <person name="Renfree M.B."/>
            <person name="Mardis E.R."/>
            <person name="Wilson R.K."/>
        </authorList>
    </citation>
    <scope>NUCLEOTIDE SEQUENCE [LARGE SCALE GENOMIC DNA]</scope>
    <source>
        <strain evidence="4 5">Glennie</strain>
    </source>
</reference>
<feature type="compositionally biased region" description="Low complexity" evidence="2">
    <location>
        <begin position="1794"/>
        <end position="1809"/>
    </location>
</feature>
<feature type="compositionally biased region" description="Gly residues" evidence="2">
    <location>
        <begin position="731"/>
        <end position="741"/>
    </location>
</feature>
<evidence type="ECO:0000313" key="5">
    <source>
        <dbReference type="Proteomes" id="UP000002279"/>
    </source>
</evidence>
<feature type="region of interest" description="Disordered" evidence="2">
    <location>
        <begin position="1034"/>
        <end position="1308"/>
    </location>
</feature>
<feature type="compositionally biased region" description="Basic and acidic residues" evidence="2">
    <location>
        <begin position="1197"/>
        <end position="1220"/>
    </location>
</feature>
<feature type="compositionally biased region" description="Basic residues" evidence="2">
    <location>
        <begin position="714"/>
        <end position="724"/>
    </location>
</feature>
<evidence type="ECO:0000256" key="2">
    <source>
        <dbReference type="SAM" id="MobiDB-lite"/>
    </source>
</evidence>
<sequence>MVPSETMPEMTENETPTKKQHRKKNRETHNAVERHRKKKINAGINRIGELIPCSPALKQSKNMILDQAFKYITELKRQNDQLLLNGGNNEQAEEIKKLRKQLDEIQRENGRYIELLKANDICLYDDPTVHWRGALRGPKVSVLIPGDPAPKNIIVCSHGGQPVPSGPTTPAQGITFGLGHGLQKQTANVVPVPRAGGPAAPGSGPREDKPRRRSPPPVPSAPAPSQEALRPPTSDGSRDTLPQSGRGAAPQSPRPPEGGISCGTARAPSPQEAASHSRAASGPDLAGSQPTRPLAPGPSPPADGGQKAGPAGGPGAAEGAAAGGAQATGPLAGSWPLPGTLSAAGLSTGDSKSPGSTQTTWSTLQLAGSTIQPLSQTTSGQTPTPLPSPAPAPLPFSTDKQPADPGAGSLTCPSLPVLSTQAVAPPPATAPPPPAAPPPAIAPPPAVAPTPHVTKLSAVAPTPAGILPLNPAMQVIQVAPPAGATMGAAPLNPNVIILQPPSAAPGAPGLRPDAPGQPLGQQIVIIQAAANQSPLPLVTAAPGTARVPGGGSGLVVGAGGTGQGLSGPQTFGGKHLVHILPRPASLSSTSLSVTVTSQPPPPPPPPPPPQTISLNGQLFALQPVTPSSGPAGQAAMQIIQPTTSEDPHTNVALNAFGALASLNQSISQMAGNSGGSAVPAPCAPPPSSAPASRPPEKASGLSLATPGRALPGSKTKRTSKRLGPRRQGAGKVVGSGGSARGGEGKPELANPDGPPALSPCHGRQDSGPGVLPGTSGSIPDCASLEGLRSEPAAPSSSPQPGTTPSQSTRDPGPSPPDPKAPVSLPPPRDSQAGAPAEAGTSQSSPCCVSGVSATPPPADPPGSGPAAPGAVMSSPPGAEHTHEASAVAAESCTIRTDVTATVPVPAPESVAGFPGLPSDLPGGTGQQMPSQLDPSPASLENSTPAEPCAGPAPSDLRVAGGGDSPSGPGVLGGALPAGRQEDSSLAAGPGGSRGFSVASMLPDPARGVSGSSSTASGEGCLFREPTDIVALAARAIFDPENPNQGRTGVRTDGRDGAPRPPAGATPFGAPAPKGSGSAPADCGSRDHQAGVGRPCETLSCLEAVGPPGASLQAPASQAPSLVRLSVSSLVHPRSGSGGHPPTSGTGPAQSSEQEAIPGPASLPPPAGPYTRPPPGPPLLASYSQEQLAVLPAAHSQDAPRKPGPENRKDATPKRAGRDDACLPTAKRQKSGLPTPLRPEGVPLAGRTLDSLSDQAPAAVGGVAPTPGPPSGLSRPDGLSRLFLSSAGFGPTAGRPADGPCCPQPLGLEQLPSQAPAQHLQPPTQHLPAQGGAQLHGTHLYLKQQQQVQQQGQQQQVQQVQQQQVQQQQQQQPPPPPQQAAQGGQLRERHHLYQLQHHHGPLGEGSLHGPPHGTHQQRVLQPEVQMQKKRNLVPVPPAPQLSLQAKLRGNDQSRAKVGQPHPHHHQQMPPTQPQHFAGSQSEKSCDNHHGHPPGHLNPDVLHPPQEAGARPSGTVGPSEHGPGPGQMQRLLTVRGLDQQPPPPLPQMVPQPPVAARPSELSCGPHRQERHRVSSYSAEALIGKPASTSESRLGLPVQGARGPEQLDVRGYLGVPRNKGPGLANMQTRGEQTPAAADLRQAFKPSGSAGPQPPGSFEAQPPRNGDVGHPAPALRAPPAQAFRVGQGSGPPADRQKRVAYPAVQGGPTGATALPREGGNPCHQSFMQSLLASHLGEPALGHPRPLAEHSRSAQCGPLPALEYACPPVHDSVRLRRDGDGQGRESCDLALGALTSRSSGALSLPFSSPPSSSGDVQGRNPSPGLVAQKIQPGRMSDGHGGKSHVTPVVSSSMHGGARPGPPHPPGPRGGADPGPPIRPPNTSIPQRSRHPLQDGAAAKLRPPERSRPGPHRHGNVFDPTLPALPHLPLPGGAGGGTTGGSMILGRQQPGAEKRGGIVRFVPESPQGPSDPGAAPDQHTLSQNFSFPFLPEGGMNAPLNANASFMPPVTQAGPARAPTLLPVDSQNALPSFYPPYSPAHPPLPNDLSIPYFSNQMFSNPGPEKADAGGLNNRFGSILSPPRPVGFAQPSFPLLPDMAPVHVANPAHLPNFNMTSLFPEIASALPDGSAGSPLLSVANPAASDSAKQPSNRPAHNISHILGHDCSSAV</sequence>
<protein>
    <submittedName>
        <fullName evidence="4">Upstream transcription factor family member 3</fullName>
    </submittedName>
</protein>
<feature type="compositionally biased region" description="Low complexity" evidence="2">
    <location>
        <begin position="588"/>
        <end position="597"/>
    </location>
</feature>
<dbReference type="InterPro" id="IPR011598">
    <property type="entry name" value="bHLH_dom"/>
</dbReference>
<dbReference type="RefSeq" id="XP_028931041.1">
    <property type="nucleotide sequence ID" value="XM_029075208.1"/>
</dbReference>
<dbReference type="SUPFAM" id="SSF47459">
    <property type="entry name" value="HLH, helix-loop-helix DNA-binding domain"/>
    <property type="match status" value="1"/>
</dbReference>
<dbReference type="GO" id="GO:0045944">
    <property type="term" value="P:positive regulation of transcription by RNA polymerase II"/>
    <property type="evidence" value="ECO:0000318"/>
    <property type="project" value="GO_Central"/>
</dbReference>
<dbReference type="Pfam" id="PF00010">
    <property type="entry name" value="HLH"/>
    <property type="match status" value="1"/>
</dbReference>
<dbReference type="Ensembl" id="ENSOANT00000063210.1">
    <property type="protein sequence ID" value="ENSOANP00000035323.1"/>
    <property type="gene ID" value="ENSOANG00000040252.1"/>
</dbReference>
<dbReference type="OMA" id="CVPDQEV"/>